<accession>A0AC35F0M6</accession>
<dbReference type="Proteomes" id="UP000887580">
    <property type="component" value="Unplaced"/>
</dbReference>
<organism evidence="1 2">
    <name type="scientific">Panagrolaimus sp. PS1159</name>
    <dbReference type="NCBI Taxonomy" id="55785"/>
    <lineage>
        <taxon>Eukaryota</taxon>
        <taxon>Metazoa</taxon>
        <taxon>Ecdysozoa</taxon>
        <taxon>Nematoda</taxon>
        <taxon>Chromadorea</taxon>
        <taxon>Rhabditida</taxon>
        <taxon>Tylenchina</taxon>
        <taxon>Panagrolaimomorpha</taxon>
        <taxon>Panagrolaimoidea</taxon>
        <taxon>Panagrolaimidae</taxon>
        <taxon>Panagrolaimus</taxon>
    </lineage>
</organism>
<proteinExistence type="predicted"/>
<name>A0AC35F0M6_9BILA</name>
<evidence type="ECO:0000313" key="2">
    <source>
        <dbReference type="WBParaSite" id="PS1159_v2.g1261.t1"/>
    </source>
</evidence>
<evidence type="ECO:0000313" key="1">
    <source>
        <dbReference type="Proteomes" id="UP000887580"/>
    </source>
</evidence>
<reference evidence="2" key="1">
    <citation type="submission" date="2022-11" db="UniProtKB">
        <authorList>
            <consortium name="WormBaseParasite"/>
        </authorList>
    </citation>
    <scope>IDENTIFICATION</scope>
</reference>
<sequence length="94" mass="10692">MRTLIKSKYPELSIEEDALIGLTKATELLVKELASGAAKQTKKKIVKYEDVANFVANDNRWGIAVLQEVLPRQRTFADIKNLVFNKKVEEKDDD</sequence>
<protein>
    <submittedName>
        <fullName evidence="2">Transcription factor CBF/NF-Y/archaeal histone domain-containing protein</fullName>
    </submittedName>
</protein>
<dbReference type="WBParaSite" id="PS1159_v2.g1261.t1">
    <property type="protein sequence ID" value="PS1159_v2.g1261.t1"/>
    <property type="gene ID" value="PS1159_v2.g1261"/>
</dbReference>